<reference evidence="6" key="2">
    <citation type="submission" date="2021-01" db="UniProtKB">
        <authorList>
            <consortium name="EnsemblMetazoa"/>
        </authorList>
    </citation>
    <scope>IDENTIFICATION</scope>
</reference>
<sequence length="604" mass="67344">MAYFVGLPYVPDGRIIISVLLMLCIVSAQREITIPNLGKVEGKIVNFEEDNFIGVSTEIDAFLGIPYAENPPTRFAQATPKAPWSDVWNATYFRSPCAQLGNEVDTWSEDCLHLNIFVKHPRPTNAAVMVWIHGGGFSVGTGSSYGRYGVPLVAVGQDVIIVTLNYRLMVWGVFNTGDDVATGNYGLLDQQLALQWVQDNIGAFGGDPSTVTLFGESAGAASVGFHLLSEGSKDLFNQAIMQSGTSLSPWALRHEPEADREEAIALGAKVGCDFTDSTQLVDCLRTVDAVTLMNAFWQVYTQSYIRVDGIFLKDSPANLYASSSFKKAAILAGYNQDEGYIAAKDLFSEYQGDEVPTMPKSMYTAALPNALTGNTEDIVMRSVDQQYIDWTQADNTSADYLTAFTEAVGDQQFSCPTDHLIRAHAQSGDTVFQYFMTHAPSTSYFQSGPGGSGPGWLGATHTEDIQFVFGWPFIPEWMADRRALHDDEIELSVKVMTMWTNFAKYSHPGKMNASAEPAAEGDNYWPKYTIPELEYKELSLGLTTDRAVRANECAFWNYYVPDLIRFIESVTEDEKEWREDFEMWQVDMEEWRNVFDEYQQTIEC</sequence>
<dbReference type="OrthoDB" id="408631at2759"/>
<dbReference type="FunCoup" id="A0A7M7RF22">
    <property type="interactions" value="55"/>
</dbReference>
<evidence type="ECO:0000256" key="2">
    <source>
        <dbReference type="ARBA" id="ARBA00022487"/>
    </source>
</evidence>
<dbReference type="PANTHER" id="PTHR43918:SF4">
    <property type="entry name" value="CARBOXYLIC ESTER HYDROLASE"/>
    <property type="match status" value="1"/>
</dbReference>
<proteinExistence type="inferred from homology"/>
<comment type="similarity">
    <text evidence="1 4">Belongs to the type-B carboxylesterase/lipase family.</text>
</comment>
<organism evidence="6 7">
    <name type="scientific">Strongylocentrotus purpuratus</name>
    <name type="common">Purple sea urchin</name>
    <dbReference type="NCBI Taxonomy" id="7668"/>
    <lineage>
        <taxon>Eukaryota</taxon>
        <taxon>Metazoa</taxon>
        <taxon>Echinodermata</taxon>
        <taxon>Eleutherozoa</taxon>
        <taxon>Echinozoa</taxon>
        <taxon>Echinoidea</taxon>
        <taxon>Euechinoidea</taxon>
        <taxon>Echinacea</taxon>
        <taxon>Camarodonta</taxon>
        <taxon>Echinidea</taxon>
        <taxon>Strongylocentrotidae</taxon>
        <taxon>Strongylocentrotus</taxon>
    </lineage>
</organism>
<feature type="domain" description="Carboxylesterase type B" evidence="5">
    <location>
        <begin position="30"/>
        <end position="556"/>
    </location>
</feature>
<dbReference type="InterPro" id="IPR019826">
    <property type="entry name" value="Carboxylesterase_B_AS"/>
</dbReference>
<dbReference type="InterPro" id="IPR002018">
    <property type="entry name" value="CarbesteraseB"/>
</dbReference>
<keyword evidence="7" id="KW-1185">Reference proteome</keyword>
<evidence type="ECO:0000259" key="5">
    <source>
        <dbReference type="Pfam" id="PF00135"/>
    </source>
</evidence>
<dbReference type="RefSeq" id="XP_785652.2">
    <property type="nucleotide sequence ID" value="XM_780559.3"/>
</dbReference>
<dbReference type="Pfam" id="PF00135">
    <property type="entry name" value="COesterase"/>
    <property type="match status" value="1"/>
</dbReference>
<evidence type="ECO:0000256" key="3">
    <source>
        <dbReference type="ARBA" id="ARBA00022801"/>
    </source>
</evidence>
<dbReference type="EC" id="3.1.1.-" evidence="4"/>
<dbReference type="OMA" id="EWREDFE"/>
<dbReference type="GeneID" id="580506"/>
<dbReference type="GO" id="GO:0052689">
    <property type="term" value="F:carboxylic ester hydrolase activity"/>
    <property type="evidence" value="ECO:0007669"/>
    <property type="project" value="UniProtKB-KW"/>
</dbReference>
<dbReference type="SUPFAM" id="SSF53474">
    <property type="entry name" value="alpha/beta-Hydrolases"/>
    <property type="match status" value="1"/>
</dbReference>
<keyword evidence="3 4" id="KW-0378">Hydrolase</keyword>
<evidence type="ECO:0000256" key="4">
    <source>
        <dbReference type="RuleBase" id="RU361235"/>
    </source>
</evidence>
<dbReference type="InterPro" id="IPR029058">
    <property type="entry name" value="AB_hydrolase_fold"/>
</dbReference>
<reference evidence="7" key="1">
    <citation type="submission" date="2015-02" db="EMBL/GenBank/DDBJ databases">
        <title>Genome sequencing for Strongylocentrotus purpuratus.</title>
        <authorList>
            <person name="Murali S."/>
            <person name="Liu Y."/>
            <person name="Vee V."/>
            <person name="English A."/>
            <person name="Wang M."/>
            <person name="Skinner E."/>
            <person name="Han Y."/>
            <person name="Muzny D.M."/>
            <person name="Worley K.C."/>
            <person name="Gibbs R.A."/>
        </authorList>
    </citation>
    <scope>NUCLEOTIDE SEQUENCE</scope>
</reference>
<dbReference type="InParanoid" id="A0A7M7RF22"/>
<protein>
    <recommendedName>
        <fullName evidence="4">Carboxylic ester hydrolase</fullName>
        <ecNumber evidence="4">3.1.1.-</ecNumber>
    </recommendedName>
</protein>
<dbReference type="InterPro" id="IPR050654">
    <property type="entry name" value="AChE-related_enzymes"/>
</dbReference>
<accession>A0A7M7RF22</accession>
<dbReference type="PANTHER" id="PTHR43918">
    <property type="entry name" value="ACETYLCHOLINESTERASE"/>
    <property type="match status" value="1"/>
</dbReference>
<evidence type="ECO:0000313" key="6">
    <source>
        <dbReference type="EnsemblMetazoa" id="XP_785652"/>
    </source>
</evidence>
<evidence type="ECO:0000313" key="7">
    <source>
        <dbReference type="Proteomes" id="UP000007110"/>
    </source>
</evidence>
<name>A0A7M7RF22_STRPU</name>
<evidence type="ECO:0000256" key="1">
    <source>
        <dbReference type="ARBA" id="ARBA00005964"/>
    </source>
</evidence>
<dbReference type="AlphaFoldDB" id="A0A7M7RF22"/>
<dbReference type="Gene3D" id="3.40.50.1820">
    <property type="entry name" value="alpha/beta hydrolase"/>
    <property type="match status" value="1"/>
</dbReference>
<dbReference type="Proteomes" id="UP000007110">
    <property type="component" value="Unassembled WGS sequence"/>
</dbReference>
<dbReference type="KEGG" id="spu:580506"/>
<dbReference type="PROSITE" id="PS00122">
    <property type="entry name" value="CARBOXYLESTERASE_B_1"/>
    <property type="match status" value="1"/>
</dbReference>
<dbReference type="EnsemblMetazoa" id="XM_780559">
    <property type="protein sequence ID" value="XP_785652"/>
    <property type="gene ID" value="LOC580506"/>
</dbReference>
<keyword evidence="2" id="KW-0719">Serine esterase</keyword>